<dbReference type="EMBL" id="CP034465">
    <property type="protein sequence ID" value="AZP03467.1"/>
    <property type="molecule type" value="Genomic_DNA"/>
</dbReference>
<dbReference type="InterPro" id="IPR020057">
    <property type="entry name" value="Ribosomal_bL25_b-dom"/>
</dbReference>
<dbReference type="InterPro" id="IPR011035">
    <property type="entry name" value="Ribosomal_bL25/Gln-tRNA_synth"/>
</dbReference>
<dbReference type="PANTHER" id="PTHR33284">
    <property type="entry name" value="RIBOSOMAL PROTEIN L25/GLN-TRNA SYNTHETASE, ANTI-CODON-BINDING DOMAIN-CONTAINING PROTEIN"/>
    <property type="match status" value="1"/>
</dbReference>
<protein>
    <recommendedName>
        <fullName evidence="5">Large ribosomal subunit protein bL25</fullName>
    </recommendedName>
    <alternativeName>
        <fullName evidence="5">General stress protein CTC</fullName>
    </alternativeName>
</protein>
<dbReference type="Proteomes" id="UP000273326">
    <property type="component" value="Chromosome"/>
</dbReference>
<evidence type="ECO:0000256" key="6">
    <source>
        <dbReference type="SAM" id="MobiDB-lite"/>
    </source>
</evidence>
<dbReference type="Pfam" id="PF14693">
    <property type="entry name" value="Ribosomal_TL5_C"/>
    <property type="match status" value="1"/>
</dbReference>
<dbReference type="OrthoDB" id="9790002at2"/>
<dbReference type="NCBIfam" id="TIGR00731">
    <property type="entry name" value="bL25_bact_ctc"/>
    <property type="match status" value="1"/>
</dbReference>
<accession>A0A3Q9BIY9</accession>
<keyword evidence="10" id="KW-1185">Reference proteome</keyword>
<comment type="function">
    <text evidence="5">This is one of the proteins that binds to the 5S RNA in the ribosome where it forms part of the central protuberance.</text>
</comment>
<dbReference type="Pfam" id="PF01386">
    <property type="entry name" value="Ribosomal_L25p"/>
    <property type="match status" value="1"/>
</dbReference>
<evidence type="ECO:0000313" key="9">
    <source>
        <dbReference type="EMBL" id="AZP03467.1"/>
    </source>
</evidence>
<dbReference type="SUPFAM" id="SSF50715">
    <property type="entry name" value="Ribosomal protein L25-like"/>
    <property type="match status" value="1"/>
</dbReference>
<comment type="subunit">
    <text evidence="5">Part of the 50S ribosomal subunit; part of the 5S rRNA/L5/L18/L25 subcomplex. Contacts the 5S rRNA. Binds to the 5S rRNA independently of L5 and L18.</text>
</comment>
<name>A0A3Q9BIY9_9LACT</name>
<keyword evidence="4 5" id="KW-0687">Ribonucleoprotein</keyword>
<dbReference type="InterPro" id="IPR037121">
    <property type="entry name" value="Ribosomal_bL25_C"/>
</dbReference>
<dbReference type="GO" id="GO:0022625">
    <property type="term" value="C:cytosolic large ribosomal subunit"/>
    <property type="evidence" value="ECO:0007669"/>
    <property type="project" value="TreeGrafter"/>
</dbReference>
<keyword evidence="2 5" id="KW-0694">RNA-binding</keyword>
<dbReference type="InterPro" id="IPR020930">
    <property type="entry name" value="Ribosomal_uL5_bac-type"/>
</dbReference>
<dbReference type="PANTHER" id="PTHR33284:SF1">
    <property type="entry name" value="RIBOSOMAL PROTEIN L25_GLN-TRNA SYNTHETASE, ANTI-CODON-BINDING DOMAIN-CONTAINING PROTEIN"/>
    <property type="match status" value="1"/>
</dbReference>
<keyword evidence="3 5" id="KW-0689">Ribosomal protein</keyword>
<proteinExistence type="inferred from homology"/>
<evidence type="ECO:0000313" key="10">
    <source>
        <dbReference type="Proteomes" id="UP000273326"/>
    </source>
</evidence>
<dbReference type="GO" id="GO:0006412">
    <property type="term" value="P:translation"/>
    <property type="evidence" value="ECO:0007669"/>
    <property type="project" value="UniProtKB-UniRule"/>
</dbReference>
<dbReference type="Gene3D" id="2.170.120.20">
    <property type="entry name" value="Ribosomal protein L25, beta domain"/>
    <property type="match status" value="1"/>
</dbReference>
<feature type="domain" description="Large ribosomal subunit protein bL25 beta" evidence="8">
    <location>
        <begin position="110"/>
        <end position="191"/>
    </location>
</feature>
<dbReference type="InterPro" id="IPR029751">
    <property type="entry name" value="Ribosomal_L25_dom"/>
</dbReference>
<gene>
    <name evidence="5" type="primary">rplY</name>
    <name evidence="5" type="synonym">ctc</name>
    <name evidence="9" type="ORF">EJN90_01595</name>
</gene>
<dbReference type="InterPro" id="IPR020056">
    <property type="entry name" value="Rbsml_bL25/Gln-tRNA_synth_N"/>
</dbReference>
<evidence type="ECO:0000256" key="4">
    <source>
        <dbReference type="ARBA" id="ARBA00023274"/>
    </source>
</evidence>
<sequence>MLINMHNDGGKFFMKLKAQKRERLGTSASKQARVDKKIPAVVFGKEFDSTAVLIDSKEFEDLLRSEGRNAVFNIDIDGKETQVIIKNVDRSALKPEYYNVELQAITKGQKVTVTVTIVPNGAEEIKEGILTQTLNELEVETEPANIPSEIELDVSELVIGDTVTVSELTVPENVTVLSDPESTVIVISAPQLEEETDEDAEVAEPEVIGEDKTEE</sequence>
<dbReference type="HAMAP" id="MF_01334">
    <property type="entry name" value="Ribosomal_bL25_CTC"/>
    <property type="match status" value="1"/>
</dbReference>
<dbReference type="CDD" id="cd00495">
    <property type="entry name" value="Ribosomal_L25_TL5_CTC"/>
    <property type="match status" value="1"/>
</dbReference>
<evidence type="ECO:0000256" key="3">
    <source>
        <dbReference type="ARBA" id="ARBA00022980"/>
    </source>
</evidence>
<dbReference type="Gene3D" id="2.40.240.10">
    <property type="entry name" value="Ribosomal Protein L25, Chain P"/>
    <property type="match status" value="1"/>
</dbReference>
<dbReference type="InterPro" id="IPR001021">
    <property type="entry name" value="Ribosomal_bL25_long"/>
</dbReference>
<dbReference type="AlphaFoldDB" id="A0A3Q9BIY9"/>
<feature type="compositionally biased region" description="Acidic residues" evidence="6">
    <location>
        <begin position="192"/>
        <end position="208"/>
    </location>
</feature>
<feature type="domain" description="Large ribosomal subunit protein bL25 L25" evidence="7">
    <location>
        <begin position="16"/>
        <end position="102"/>
    </location>
</feature>
<dbReference type="KEGG" id="jeh:EJN90_01595"/>
<evidence type="ECO:0000256" key="5">
    <source>
        <dbReference type="HAMAP-Rule" id="MF_01334"/>
    </source>
</evidence>
<evidence type="ECO:0000259" key="8">
    <source>
        <dbReference type="Pfam" id="PF14693"/>
    </source>
</evidence>
<evidence type="ECO:0000256" key="2">
    <source>
        <dbReference type="ARBA" id="ARBA00022884"/>
    </source>
</evidence>
<organism evidence="9 10">
    <name type="scientific">Jeotgalibaca ciconiae</name>
    <dbReference type="NCBI Taxonomy" id="2496265"/>
    <lineage>
        <taxon>Bacteria</taxon>
        <taxon>Bacillati</taxon>
        <taxon>Bacillota</taxon>
        <taxon>Bacilli</taxon>
        <taxon>Lactobacillales</taxon>
        <taxon>Carnobacteriaceae</taxon>
        <taxon>Jeotgalibaca</taxon>
    </lineage>
</organism>
<keyword evidence="1 5" id="KW-0699">rRNA-binding</keyword>
<feature type="region of interest" description="Disordered" evidence="6">
    <location>
        <begin position="190"/>
        <end position="215"/>
    </location>
</feature>
<comment type="similarity">
    <text evidence="5">Belongs to the bacterial ribosomal protein bL25 family. CTC subfamily.</text>
</comment>
<dbReference type="GO" id="GO:0003735">
    <property type="term" value="F:structural constituent of ribosome"/>
    <property type="evidence" value="ECO:0007669"/>
    <property type="project" value="InterPro"/>
</dbReference>
<evidence type="ECO:0000259" key="7">
    <source>
        <dbReference type="Pfam" id="PF01386"/>
    </source>
</evidence>
<evidence type="ECO:0000256" key="1">
    <source>
        <dbReference type="ARBA" id="ARBA00022730"/>
    </source>
</evidence>
<reference evidence="10" key="1">
    <citation type="submission" date="2018-12" db="EMBL/GenBank/DDBJ databases">
        <title>Complete genome sequencing of Jeotgalibaca sp. H21T32.</title>
        <authorList>
            <person name="Bae J.-W."/>
            <person name="Lee S.-Y."/>
        </authorList>
    </citation>
    <scope>NUCLEOTIDE SEQUENCE [LARGE SCALE GENOMIC DNA]</scope>
    <source>
        <strain evidence="10">H21T32</strain>
    </source>
</reference>
<dbReference type="GO" id="GO:0008097">
    <property type="term" value="F:5S rRNA binding"/>
    <property type="evidence" value="ECO:0007669"/>
    <property type="project" value="InterPro"/>
</dbReference>